<comment type="caution">
    <text evidence="2">The sequence shown here is derived from an EMBL/GenBank/DDBJ whole genome shotgun (WGS) entry which is preliminary data.</text>
</comment>
<feature type="compositionally biased region" description="Low complexity" evidence="1">
    <location>
        <begin position="26"/>
        <end position="35"/>
    </location>
</feature>
<proteinExistence type="predicted"/>
<name>A0A9W8HFZ7_9FUNG</name>
<dbReference type="AlphaFoldDB" id="A0A9W8HFZ7"/>
<evidence type="ECO:0000313" key="3">
    <source>
        <dbReference type="Proteomes" id="UP001140217"/>
    </source>
</evidence>
<protein>
    <submittedName>
        <fullName evidence="2">Uncharacterized protein</fullName>
    </submittedName>
</protein>
<dbReference type="EMBL" id="JANBUL010000010">
    <property type="protein sequence ID" value="KAJ2785509.1"/>
    <property type="molecule type" value="Genomic_DNA"/>
</dbReference>
<reference evidence="2" key="1">
    <citation type="submission" date="2022-07" db="EMBL/GenBank/DDBJ databases">
        <title>Phylogenomic reconstructions and comparative analyses of Kickxellomycotina fungi.</title>
        <authorList>
            <person name="Reynolds N.K."/>
            <person name="Stajich J.E."/>
            <person name="Barry K."/>
            <person name="Grigoriev I.V."/>
            <person name="Crous P."/>
            <person name="Smith M.E."/>
        </authorList>
    </citation>
    <scope>NUCLEOTIDE SEQUENCE</scope>
    <source>
        <strain evidence="2">NBRC 105414</strain>
    </source>
</reference>
<sequence length="109" mass="12309">QSVPYGASAQHPGHYHHHHGAEDPHYYQQQHQQQAYAQDYYQRPANSYAGLDQGVAMAPVSPKQYASRAAGWDEYQRQYHHQYAPHQQQHYYGHQHGGSGGGGHYATGP</sequence>
<feature type="non-terminal residue" evidence="2">
    <location>
        <position position="1"/>
    </location>
</feature>
<feature type="region of interest" description="Disordered" evidence="1">
    <location>
        <begin position="85"/>
        <end position="109"/>
    </location>
</feature>
<organism evidence="2 3">
    <name type="scientific">Coemansia javaensis</name>
    <dbReference type="NCBI Taxonomy" id="2761396"/>
    <lineage>
        <taxon>Eukaryota</taxon>
        <taxon>Fungi</taxon>
        <taxon>Fungi incertae sedis</taxon>
        <taxon>Zoopagomycota</taxon>
        <taxon>Kickxellomycotina</taxon>
        <taxon>Kickxellomycetes</taxon>
        <taxon>Kickxellales</taxon>
        <taxon>Kickxellaceae</taxon>
        <taxon>Coemansia</taxon>
    </lineage>
</organism>
<feature type="compositionally biased region" description="Low complexity" evidence="1">
    <location>
        <begin position="85"/>
        <end position="94"/>
    </location>
</feature>
<dbReference type="Proteomes" id="UP001140217">
    <property type="component" value="Unassembled WGS sequence"/>
</dbReference>
<evidence type="ECO:0000256" key="1">
    <source>
        <dbReference type="SAM" id="MobiDB-lite"/>
    </source>
</evidence>
<keyword evidence="3" id="KW-1185">Reference proteome</keyword>
<evidence type="ECO:0000313" key="2">
    <source>
        <dbReference type="EMBL" id="KAJ2785509.1"/>
    </source>
</evidence>
<accession>A0A9W8HFZ7</accession>
<gene>
    <name evidence="2" type="ORF">H4R18_000454</name>
</gene>
<feature type="compositionally biased region" description="Gly residues" evidence="1">
    <location>
        <begin position="95"/>
        <end position="109"/>
    </location>
</feature>
<feature type="region of interest" description="Disordered" evidence="1">
    <location>
        <begin position="1"/>
        <end position="35"/>
    </location>
</feature>